<dbReference type="AlphaFoldDB" id="X1ATD5"/>
<evidence type="ECO:0000313" key="1">
    <source>
        <dbReference type="EMBL" id="GAG72542.1"/>
    </source>
</evidence>
<organism evidence="1">
    <name type="scientific">marine sediment metagenome</name>
    <dbReference type="NCBI Taxonomy" id="412755"/>
    <lineage>
        <taxon>unclassified sequences</taxon>
        <taxon>metagenomes</taxon>
        <taxon>ecological metagenomes</taxon>
    </lineage>
</organism>
<name>X1ATD5_9ZZZZ</name>
<comment type="caution">
    <text evidence="1">The sequence shown here is derived from an EMBL/GenBank/DDBJ whole genome shotgun (WGS) entry which is preliminary data.</text>
</comment>
<feature type="non-terminal residue" evidence="1">
    <location>
        <position position="101"/>
    </location>
</feature>
<proteinExistence type="predicted"/>
<gene>
    <name evidence="1" type="ORF">S01H4_05751</name>
</gene>
<sequence>MFKKILILLMLLALPYKLCFASDYVICTESNWDNDVNQGNYDGYFTTIALWETARDGVDTATENSTAYIYGTFTQTSEIRLEGWTPKDAGYYIIITKSIEG</sequence>
<protein>
    <submittedName>
        <fullName evidence="1">Uncharacterized protein</fullName>
    </submittedName>
</protein>
<accession>X1ATD5</accession>
<dbReference type="EMBL" id="BART01001699">
    <property type="protein sequence ID" value="GAG72542.1"/>
    <property type="molecule type" value="Genomic_DNA"/>
</dbReference>
<reference evidence="1" key="1">
    <citation type="journal article" date="2014" name="Front. Microbiol.">
        <title>High frequency of phylogenetically diverse reductive dehalogenase-homologous genes in deep subseafloor sedimentary metagenomes.</title>
        <authorList>
            <person name="Kawai M."/>
            <person name="Futagami T."/>
            <person name="Toyoda A."/>
            <person name="Takaki Y."/>
            <person name="Nishi S."/>
            <person name="Hori S."/>
            <person name="Arai W."/>
            <person name="Tsubouchi T."/>
            <person name="Morono Y."/>
            <person name="Uchiyama I."/>
            <person name="Ito T."/>
            <person name="Fujiyama A."/>
            <person name="Inagaki F."/>
            <person name="Takami H."/>
        </authorList>
    </citation>
    <scope>NUCLEOTIDE SEQUENCE</scope>
    <source>
        <strain evidence="1">Expedition CK06-06</strain>
    </source>
</reference>